<dbReference type="EMBL" id="WNWM01000002">
    <property type="protein sequence ID" value="MUI16433.1"/>
    <property type="molecule type" value="Genomic_DNA"/>
</dbReference>
<protein>
    <submittedName>
        <fullName evidence="2">Uncharacterized protein</fullName>
    </submittedName>
</protein>
<name>A0A6I3XPM3_9BURK</name>
<dbReference type="Proteomes" id="UP000431684">
    <property type="component" value="Unassembled WGS sequence"/>
</dbReference>
<evidence type="ECO:0000313" key="2">
    <source>
        <dbReference type="EMBL" id="MUI16433.1"/>
    </source>
</evidence>
<reference evidence="2 3" key="1">
    <citation type="submission" date="2019-11" db="EMBL/GenBank/DDBJ databases">
        <title>Draft Genome Sequences of Six Type Strains of the Genus Massilia.</title>
        <authorList>
            <person name="Miess H."/>
            <person name="Frediansyah A."/>
            <person name="Goeker M."/>
            <person name="Gross H."/>
        </authorList>
    </citation>
    <scope>NUCLEOTIDE SEQUENCE [LARGE SCALE GENOMIC DNA]</scope>
    <source>
        <strain evidence="2 3">DSM 17513</strain>
    </source>
</reference>
<feature type="compositionally biased region" description="Polar residues" evidence="1">
    <location>
        <begin position="1"/>
        <end position="20"/>
    </location>
</feature>
<evidence type="ECO:0000313" key="3">
    <source>
        <dbReference type="Proteomes" id="UP000431684"/>
    </source>
</evidence>
<sequence>MTINSLTAGAASQLSYASRLSGTSSTTATRQSSQMPPPPPGDGGGLLGAIADALKSVGIGGTDDTGSTSASSGTSTSTSESSETGTDSEAQALGSFLENLMGALHAQNSGSTDSAAQYGEPPQGGPDLGGGPGKLASDLQSLISSLEDGTGGTESAASTDSVAGTEASDSTAALQSSFKSLLTALGGDGSDASSKLSSFLQTLSSRLPSAGSAGNLINTTA</sequence>
<dbReference type="RefSeq" id="WP_155711992.1">
    <property type="nucleotide sequence ID" value="NZ_BMWU01000008.1"/>
</dbReference>
<comment type="caution">
    <text evidence="2">The sequence shown here is derived from an EMBL/GenBank/DDBJ whole genome shotgun (WGS) entry which is preliminary data.</text>
</comment>
<dbReference type="AlphaFoldDB" id="A0A6I3XPM3"/>
<evidence type="ECO:0000256" key="1">
    <source>
        <dbReference type="SAM" id="MobiDB-lite"/>
    </source>
</evidence>
<feature type="compositionally biased region" description="Low complexity" evidence="1">
    <location>
        <begin position="21"/>
        <end position="33"/>
    </location>
</feature>
<feature type="region of interest" description="Disordered" evidence="1">
    <location>
        <begin position="107"/>
        <end position="168"/>
    </location>
</feature>
<feature type="compositionally biased region" description="Polar residues" evidence="1">
    <location>
        <begin position="153"/>
        <end position="168"/>
    </location>
</feature>
<gene>
    <name evidence="2" type="ORF">GJV26_28835</name>
</gene>
<feature type="region of interest" description="Disordered" evidence="1">
    <location>
        <begin position="1"/>
        <end position="89"/>
    </location>
</feature>
<accession>A0A6I3XPM3</accession>
<dbReference type="OrthoDB" id="8759968at2"/>
<organism evidence="2 3">
    <name type="scientific">Pseudoduganella dura</name>
    <dbReference type="NCBI Taxonomy" id="321982"/>
    <lineage>
        <taxon>Bacteria</taxon>
        <taxon>Pseudomonadati</taxon>
        <taxon>Pseudomonadota</taxon>
        <taxon>Betaproteobacteria</taxon>
        <taxon>Burkholderiales</taxon>
        <taxon>Oxalobacteraceae</taxon>
        <taxon>Telluria group</taxon>
        <taxon>Pseudoduganella</taxon>
    </lineage>
</organism>
<proteinExistence type="predicted"/>
<feature type="compositionally biased region" description="Low complexity" evidence="1">
    <location>
        <begin position="64"/>
        <end position="89"/>
    </location>
</feature>
<keyword evidence="3" id="KW-1185">Reference proteome</keyword>